<dbReference type="PANTHER" id="PTHR16093">
    <property type="entry name" value="COILED-COIL DOMAIN-CONTAINING PROTEIN 120 FAMILY MEMBER"/>
    <property type="match status" value="1"/>
</dbReference>
<dbReference type="Pfam" id="PF11819">
    <property type="entry name" value="CUPID"/>
    <property type="match status" value="1"/>
</dbReference>
<dbReference type="AlphaFoldDB" id="A0A3P8WNC1"/>
<feature type="domain" description="Cytohesin Ubiquitin Protein Inducing" evidence="6">
    <location>
        <begin position="12"/>
        <end position="104"/>
    </location>
</feature>
<dbReference type="GeneID" id="103384393"/>
<reference evidence="7" key="2">
    <citation type="submission" date="2025-05" db="UniProtKB">
        <authorList>
            <consortium name="Ensembl"/>
        </authorList>
    </citation>
    <scope>IDENTIFICATION</scope>
</reference>
<feature type="coiled-coil region" evidence="4">
    <location>
        <begin position="18"/>
        <end position="45"/>
    </location>
</feature>
<feature type="region of interest" description="Disordered" evidence="5">
    <location>
        <begin position="110"/>
        <end position="136"/>
    </location>
</feature>
<dbReference type="GO" id="GO:0005737">
    <property type="term" value="C:cytoplasm"/>
    <property type="evidence" value="ECO:0007669"/>
    <property type="project" value="UniProtKB-SubCell"/>
</dbReference>
<evidence type="ECO:0000256" key="2">
    <source>
        <dbReference type="ARBA" id="ARBA00022490"/>
    </source>
</evidence>
<feature type="region of interest" description="Disordered" evidence="5">
    <location>
        <begin position="346"/>
        <end position="390"/>
    </location>
</feature>
<feature type="region of interest" description="Disordered" evidence="5">
    <location>
        <begin position="182"/>
        <end position="212"/>
    </location>
</feature>
<accession>A0A3P8WNC1</accession>
<dbReference type="Ensembl" id="ENSCSET00000027341.1">
    <property type="protein sequence ID" value="ENSCSEP00000026978.1"/>
    <property type="gene ID" value="ENSCSEG00000017213.1"/>
</dbReference>
<proteinExistence type="predicted"/>
<evidence type="ECO:0000256" key="4">
    <source>
        <dbReference type="SAM" id="Coils"/>
    </source>
</evidence>
<dbReference type="Ensembl" id="ENSCSET00000027373.1">
    <property type="protein sequence ID" value="ENSCSEP00000027011.1"/>
    <property type="gene ID" value="ENSCSEG00000017213.1"/>
</dbReference>
<protein>
    <submittedName>
        <fullName evidence="7">Uncharacterized LOC103384393</fullName>
    </submittedName>
</protein>
<evidence type="ECO:0000313" key="7">
    <source>
        <dbReference type="Ensembl" id="ENSCSEP00000027011.1"/>
    </source>
</evidence>
<dbReference type="Ensembl" id="ENSCSET00000027329.1">
    <property type="protein sequence ID" value="ENSCSEP00000026967.1"/>
    <property type="gene ID" value="ENSCSEG00000017213.1"/>
</dbReference>
<dbReference type="OrthoDB" id="10063592at2759"/>
<keyword evidence="8" id="KW-1185">Reference proteome</keyword>
<dbReference type="Ensembl" id="ENSCSET00000027311.1">
    <property type="protein sequence ID" value="ENSCSEP00000026951.1"/>
    <property type="gene ID" value="ENSCSEG00000017213.1"/>
</dbReference>
<reference evidence="7 8" key="1">
    <citation type="journal article" date="2014" name="Nat. Genet.">
        <title>Whole-genome sequence of a flatfish provides insights into ZW sex chromosome evolution and adaptation to a benthic lifestyle.</title>
        <authorList>
            <person name="Chen S."/>
            <person name="Zhang G."/>
            <person name="Shao C."/>
            <person name="Huang Q."/>
            <person name="Liu G."/>
            <person name="Zhang P."/>
            <person name="Song W."/>
            <person name="An N."/>
            <person name="Chalopin D."/>
            <person name="Volff J.N."/>
            <person name="Hong Y."/>
            <person name="Li Q."/>
            <person name="Sha Z."/>
            <person name="Zhou H."/>
            <person name="Xie M."/>
            <person name="Yu Q."/>
            <person name="Liu Y."/>
            <person name="Xiang H."/>
            <person name="Wang N."/>
            <person name="Wu K."/>
            <person name="Yang C."/>
            <person name="Zhou Q."/>
            <person name="Liao X."/>
            <person name="Yang L."/>
            <person name="Hu Q."/>
            <person name="Zhang J."/>
            <person name="Meng L."/>
            <person name="Jin L."/>
            <person name="Tian Y."/>
            <person name="Lian J."/>
            <person name="Yang J."/>
            <person name="Miao G."/>
            <person name="Liu S."/>
            <person name="Liang Z."/>
            <person name="Yan F."/>
            <person name="Li Y."/>
            <person name="Sun B."/>
            <person name="Zhang H."/>
            <person name="Zhang J."/>
            <person name="Zhu Y."/>
            <person name="Du M."/>
            <person name="Zhao Y."/>
            <person name="Schartl M."/>
            <person name="Tang Q."/>
            <person name="Wang J."/>
        </authorList>
    </citation>
    <scope>NUCLEOTIDE SEQUENCE</scope>
</reference>
<dbReference type="GeneTree" id="ENSGT00940000175919"/>
<dbReference type="CTD" id="799619"/>
<evidence type="ECO:0000256" key="1">
    <source>
        <dbReference type="ARBA" id="ARBA00004496"/>
    </source>
</evidence>
<dbReference type="InterPro" id="IPR021774">
    <property type="entry name" value="CUPID"/>
</dbReference>
<organism evidence="7 8">
    <name type="scientific">Cynoglossus semilaevis</name>
    <name type="common">Tongue sole</name>
    <dbReference type="NCBI Taxonomy" id="244447"/>
    <lineage>
        <taxon>Eukaryota</taxon>
        <taxon>Metazoa</taxon>
        <taxon>Chordata</taxon>
        <taxon>Craniata</taxon>
        <taxon>Vertebrata</taxon>
        <taxon>Euteleostomi</taxon>
        <taxon>Actinopterygii</taxon>
        <taxon>Neopterygii</taxon>
        <taxon>Teleostei</taxon>
        <taxon>Neoteleostei</taxon>
        <taxon>Acanthomorphata</taxon>
        <taxon>Carangaria</taxon>
        <taxon>Pleuronectiformes</taxon>
        <taxon>Pleuronectoidei</taxon>
        <taxon>Cynoglossidae</taxon>
        <taxon>Cynoglossinae</taxon>
        <taxon>Cynoglossus</taxon>
    </lineage>
</organism>
<dbReference type="Ensembl" id="ENSCSET00000027305.1">
    <property type="protein sequence ID" value="ENSCSEP00000026945.1"/>
    <property type="gene ID" value="ENSCSEG00000017213.1"/>
</dbReference>
<dbReference type="PANTHER" id="PTHR16093:SF5">
    <property type="entry name" value="COILED-COIL DOMAIN-CONTAINING PROTEIN 120"/>
    <property type="match status" value="1"/>
</dbReference>
<feature type="compositionally biased region" description="Basic residues" evidence="5">
    <location>
        <begin position="124"/>
        <end position="136"/>
    </location>
</feature>
<dbReference type="Proteomes" id="UP000265120">
    <property type="component" value="Chromosome 10"/>
</dbReference>
<keyword evidence="2" id="KW-0963">Cytoplasm</keyword>
<dbReference type="KEGG" id="csem:103384393"/>
<dbReference type="InterPro" id="IPR043447">
    <property type="entry name" value="CCDC120/INAVA"/>
</dbReference>
<evidence type="ECO:0000256" key="5">
    <source>
        <dbReference type="SAM" id="MobiDB-lite"/>
    </source>
</evidence>
<evidence type="ECO:0000313" key="8">
    <source>
        <dbReference type="Proteomes" id="UP000265120"/>
    </source>
</evidence>
<dbReference type="OMA" id="CHTVNIC"/>
<dbReference type="STRING" id="244447.ENSCSEP00000027011"/>
<dbReference type="RefSeq" id="XP_024915351.1">
    <property type="nucleotide sequence ID" value="XM_025059583.1"/>
</dbReference>
<feature type="compositionally biased region" description="Polar residues" evidence="5">
    <location>
        <begin position="355"/>
        <end position="371"/>
    </location>
</feature>
<name>A0A3P8WNC1_CYNSE</name>
<keyword evidence="3 4" id="KW-0175">Coiled coil</keyword>
<evidence type="ECO:0000256" key="3">
    <source>
        <dbReference type="ARBA" id="ARBA00023054"/>
    </source>
</evidence>
<evidence type="ECO:0000259" key="6">
    <source>
        <dbReference type="Pfam" id="PF11819"/>
    </source>
</evidence>
<comment type="subcellular location">
    <subcellularLocation>
        <location evidence="1">Cytoplasm</location>
    </subcellularLocation>
</comment>
<dbReference type="RefSeq" id="XP_024915350.1">
    <property type="nucleotide sequence ID" value="XM_025059582.1"/>
</dbReference>
<dbReference type="RefSeq" id="XP_008316117.1">
    <property type="nucleotide sequence ID" value="XM_008317895.3"/>
</dbReference>
<sequence length="537" mass="59201">MEVKDQFISALDSLTCAEGKQRERMAELQERRRSLQALLSARLAELKRICLQEAELTGTVPDDLSLENGEKPLFVRRRGGAYCQGNRKSRAEEEECQLSRLKKTLFSGTLRKHSDSEHSTHTLTHTHHGKRTVHRGCHTDDTVRSESSSVADSTGNNNVDVFYQNKARRNSLLNRINHLETLPPNKPLPQLPTHHPPLSQDSSTGPSDFGHTANGTILVNGARGSSSSDILLDNINTSKEVLFRGTAPAGTCQSTEIITVGQAKLYNGPSEVGGQGGGVGRGSGHAEVLLDYVWVKQQQMKQSQPGSRQPITSQFYNGYFTQDQGRLSSLHSHLAEPRQVKVTRTKSCGPFLPGQQKQQPKDQNFSQSTILPDTKSHPMPPIPSKLPPNQNAQLEEATRSLHKALALEGLRDWYLRNTVGSFQQIHNNGKPPFGFTSGLLANVNGCVKGQSERGTALQQRVTNQGVIHPAAYSTEMNGHTTLSHHQQKLPHSATFHGHQLHGRSVDTLLNHDSFPPQQQEVDFRESFGEQLSPGTLV</sequence>